<organism evidence="2 3">
    <name type="scientific">Brevibacillus fulvus</name>
    <dbReference type="NCBI Taxonomy" id="1125967"/>
    <lineage>
        <taxon>Bacteria</taxon>
        <taxon>Bacillati</taxon>
        <taxon>Bacillota</taxon>
        <taxon>Bacilli</taxon>
        <taxon>Bacillales</taxon>
        <taxon>Paenibacillaceae</taxon>
        <taxon>Brevibacillus</taxon>
    </lineage>
</organism>
<dbReference type="PANTHER" id="PTHR33876:SF4">
    <property type="entry name" value="CHLOROPLAST PROTEIN FOR GROWTH AND FERTILITY 2"/>
    <property type="match status" value="1"/>
</dbReference>
<proteinExistence type="predicted"/>
<reference evidence="2" key="1">
    <citation type="submission" date="2021-01" db="EMBL/GenBank/DDBJ databases">
        <title>Genomic Encyclopedia of Type Strains, Phase IV (KMG-IV): sequencing the most valuable type-strain genomes for metagenomic binning, comparative biology and taxonomic classification.</title>
        <authorList>
            <person name="Goeker M."/>
        </authorList>
    </citation>
    <scope>NUCLEOTIDE SEQUENCE</scope>
    <source>
        <strain evidence="2">DSM 25523</strain>
    </source>
</reference>
<feature type="transmembrane region" description="Helical" evidence="1">
    <location>
        <begin position="148"/>
        <end position="173"/>
    </location>
</feature>
<dbReference type="PANTHER" id="PTHR33876">
    <property type="entry name" value="UNNAMED PRODUCT"/>
    <property type="match status" value="1"/>
</dbReference>
<keyword evidence="1" id="KW-0472">Membrane</keyword>
<dbReference type="InterPro" id="IPR052776">
    <property type="entry name" value="Chloro_ReproSupport/MetalTrans"/>
</dbReference>
<dbReference type="RefSeq" id="WP_204519647.1">
    <property type="nucleotide sequence ID" value="NZ_BAABIN010000034.1"/>
</dbReference>
<sequence>MEQGLVSILLVGFFLGIRHSFEPDHMIAVSTVVSQHRNLFRSSLAGLFWGIGHTLTLFLCGLLTIFTKSQLSPTVSLSLEFVVGVMLVVLGIAGIYRRQRAKSAPPRQQSVDKVYRKSVMIGSVHGLAGSGALILLTMATVQEFWQGILYMLLFGAGSIIGMLLFSTLFSVAFGLVAKKAKVESFLVQFVSCATVIYGLFYMYHIGFAEKLFYAWSVQ</sequence>
<evidence type="ECO:0000313" key="3">
    <source>
        <dbReference type="Proteomes" id="UP000717624"/>
    </source>
</evidence>
<feature type="transmembrane region" description="Helical" evidence="1">
    <location>
        <begin position="77"/>
        <end position="96"/>
    </location>
</feature>
<feature type="transmembrane region" description="Helical" evidence="1">
    <location>
        <begin position="185"/>
        <end position="203"/>
    </location>
</feature>
<dbReference type="Proteomes" id="UP000717624">
    <property type="component" value="Unassembled WGS sequence"/>
</dbReference>
<keyword evidence="1" id="KW-1133">Transmembrane helix</keyword>
<gene>
    <name evidence="2" type="ORF">JOD01_003651</name>
</gene>
<accession>A0A938Y150</accession>
<keyword evidence="1" id="KW-0812">Transmembrane</keyword>
<evidence type="ECO:0000313" key="2">
    <source>
        <dbReference type="EMBL" id="MBM7591999.1"/>
    </source>
</evidence>
<feature type="transmembrane region" description="Helical" evidence="1">
    <location>
        <begin position="119"/>
        <end position="141"/>
    </location>
</feature>
<keyword evidence="3" id="KW-1185">Reference proteome</keyword>
<protein>
    <submittedName>
        <fullName evidence="2">Sulfite exporter TauE/SafE</fullName>
    </submittedName>
</protein>
<dbReference type="EMBL" id="JAFBEB010000018">
    <property type="protein sequence ID" value="MBM7591999.1"/>
    <property type="molecule type" value="Genomic_DNA"/>
</dbReference>
<feature type="transmembrane region" description="Helical" evidence="1">
    <location>
        <begin position="44"/>
        <end position="65"/>
    </location>
</feature>
<evidence type="ECO:0000256" key="1">
    <source>
        <dbReference type="SAM" id="Phobius"/>
    </source>
</evidence>
<name>A0A938Y150_9BACL</name>
<comment type="caution">
    <text evidence="2">The sequence shown here is derived from an EMBL/GenBank/DDBJ whole genome shotgun (WGS) entry which is preliminary data.</text>
</comment>
<dbReference type="AlphaFoldDB" id="A0A938Y150"/>